<accession>A0ABQ4A143</accession>
<comment type="caution">
    <text evidence="1">The sequence shown here is derived from an EMBL/GenBank/DDBJ whole genome shotgun (WGS) entry which is preliminary data.</text>
</comment>
<protein>
    <submittedName>
        <fullName evidence="1">Carboxymuconolactone decarboxylase</fullName>
    </submittedName>
</protein>
<evidence type="ECO:0000313" key="1">
    <source>
        <dbReference type="EMBL" id="GIE24585.1"/>
    </source>
</evidence>
<dbReference type="Proteomes" id="UP000603200">
    <property type="component" value="Unassembled WGS sequence"/>
</dbReference>
<dbReference type="PANTHER" id="PTHR35446">
    <property type="entry name" value="SI:CH211-175M2.5"/>
    <property type="match status" value="1"/>
</dbReference>
<dbReference type="InterPro" id="IPR029032">
    <property type="entry name" value="AhpD-like"/>
</dbReference>
<dbReference type="EMBL" id="BOMN01000111">
    <property type="protein sequence ID" value="GIE24585.1"/>
    <property type="molecule type" value="Genomic_DNA"/>
</dbReference>
<dbReference type="SUPFAM" id="SSF69118">
    <property type="entry name" value="AhpD-like"/>
    <property type="match status" value="1"/>
</dbReference>
<sequence length="177" mass="18720">MSHISLPEQVPGLIALAQQYPDTAGPLFMLAEAVLRGPSPLTAGERELIASYVSERNESLFCTESHRATARFLLPDPGLIDRIGGPEGTQAAGEKLAALLAIADAVAQGGTCVTPALMDRARQAGADERTLHDTVLTAAIMCMYNRYVDGLGAWAPEDPNHYTAIGESLGSVGYTPR</sequence>
<reference evidence="1 2" key="1">
    <citation type="submission" date="2021-01" db="EMBL/GenBank/DDBJ databases">
        <title>Whole genome shotgun sequence of Actinoplanes humidus NBRC 14915.</title>
        <authorList>
            <person name="Komaki H."/>
            <person name="Tamura T."/>
        </authorList>
    </citation>
    <scope>NUCLEOTIDE SEQUENCE [LARGE SCALE GENOMIC DNA]</scope>
    <source>
        <strain evidence="1 2">NBRC 14915</strain>
    </source>
</reference>
<organism evidence="1 2">
    <name type="scientific">Winogradskya humida</name>
    <dbReference type="NCBI Taxonomy" id="113566"/>
    <lineage>
        <taxon>Bacteria</taxon>
        <taxon>Bacillati</taxon>
        <taxon>Actinomycetota</taxon>
        <taxon>Actinomycetes</taxon>
        <taxon>Micromonosporales</taxon>
        <taxon>Micromonosporaceae</taxon>
        <taxon>Winogradskya</taxon>
    </lineage>
</organism>
<dbReference type="Gene3D" id="1.20.1290.10">
    <property type="entry name" value="AhpD-like"/>
    <property type="match status" value="1"/>
</dbReference>
<dbReference type="RefSeq" id="WP_203841590.1">
    <property type="nucleotide sequence ID" value="NZ_BAAATV010000019.1"/>
</dbReference>
<gene>
    <name evidence="1" type="ORF">Ahu01nite_076870</name>
</gene>
<dbReference type="PANTHER" id="PTHR35446:SF2">
    <property type="entry name" value="CARBOXYMUCONOLACTONE DECARBOXYLASE-LIKE DOMAIN-CONTAINING PROTEIN"/>
    <property type="match status" value="1"/>
</dbReference>
<keyword evidence="2" id="KW-1185">Reference proteome</keyword>
<evidence type="ECO:0000313" key="2">
    <source>
        <dbReference type="Proteomes" id="UP000603200"/>
    </source>
</evidence>
<name>A0ABQ4A143_9ACTN</name>
<proteinExistence type="predicted"/>